<dbReference type="InterPro" id="IPR011009">
    <property type="entry name" value="Kinase-like_dom_sf"/>
</dbReference>
<dbReference type="PANTHER" id="PTHR11012">
    <property type="entry name" value="PROTEIN KINASE-LIKE DOMAIN-CONTAINING"/>
    <property type="match status" value="1"/>
</dbReference>
<dbReference type="OrthoDB" id="8114163at2759"/>
<dbReference type="Pfam" id="PF02958">
    <property type="entry name" value="EcKL"/>
    <property type="match status" value="1"/>
</dbReference>
<gene>
    <name evidence="1" type="ORF">ILUMI_01581</name>
</gene>
<dbReference type="AlphaFoldDB" id="A0A8K0DEA3"/>
<protein>
    <recommendedName>
        <fullName evidence="3">CHK kinase-like domain-containing protein</fullName>
    </recommendedName>
</protein>
<dbReference type="Proteomes" id="UP000801492">
    <property type="component" value="Unassembled WGS sequence"/>
</dbReference>
<sequence length="148" mass="17044">DSNNPNEPADMRLLDFQFSRLGSPVSDLAYFLYGCTSKEILDKMNIYKHLYYDTLCKHIELLGSKPGNVYPPSVFEEHWRTYSKFGLIASALLVFALLSEKDEILDMVDVAEAGQEIGTVFDYEIANINEFNTRMRHIIEHFVENNLI</sequence>
<dbReference type="InterPro" id="IPR004119">
    <property type="entry name" value="EcKL"/>
</dbReference>
<dbReference type="PANTHER" id="PTHR11012:SF30">
    <property type="entry name" value="PROTEIN KINASE-LIKE DOMAIN-CONTAINING"/>
    <property type="match status" value="1"/>
</dbReference>
<evidence type="ECO:0000313" key="1">
    <source>
        <dbReference type="EMBL" id="KAF2904583.1"/>
    </source>
</evidence>
<reference evidence="1" key="1">
    <citation type="submission" date="2019-08" db="EMBL/GenBank/DDBJ databases">
        <title>The genome of the North American firefly Photinus pyralis.</title>
        <authorList>
            <consortium name="Photinus pyralis genome working group"/>
            <person name="Fallon T.R."/>
            <person name="Sander Lower S.E."/>
            <person name="Weng J.-K."/>
        </authorList>
    </citation>
    <scope>NUCLEOTIDE SEQUENCE</scope>
    <source>
        <strain evidence="1">TRF0915ILg1</strain>
        <tissue evidence="1">Whole body</tissue>
    </source>
</reference>
<organism evidence="1 2">
    <name type="scientific">Ignelater luminosus</name>
    <name type="common">Cucubano</name>
    <name type="synonym">Pyrophorus luminosus</name>
    <dbReference type="NCBI Taxonomy" id="2038154"/>
    <lineage>
        <taxon>Eukaryota</taxon>
        <taxon>Metazoa</taxon>
        <taxon>Ecdysozoa</taxon>
        <taxon>Arthropoda</taxon>
        <taxon>Hexapoda</taxon>
        <taxon>Insecta</taxon>
        <taxon>Pterygota</taxon>
        <taxon>Neoptera</taxon>
        <taxon>Endopterygota</taxon>
        <taxon>Coleoptera</taxon>
        <taxon>Polyphaga</taxon>
        <taxon>Elateriformia</taxon>
        <taxon>Elateroidea</taxon>
        <taxon>Elateridae</taxon>
        <taxon>Agrypninae</taxon>
        <taxon>Pyrophorini</taxon>
        <taxon>Ignelater</taxon>
    </lineage>
</organism>
<proteinExistence type="predicted"/>
<evidence type="ECO:0000313" key="2">
    <source>
        <dbReference type="Proteomes" id="UP000801492"/>
    </source>
</evidence>
<keyword evidence="2" id="KW-1185">Reference proteome</keyword>
<dbReference type="EMBL" id="VTPC01000731">
    <property type="protein sequence ID" value="KAF2904583.1"/>
    <property type="molecule type" value="Genomic_DNA"/>
</dbReference>
<comment type="caution">
    <text evidence="1">The sequence shown here is derived from an EMBL/GenBank/DDBJ whole genome shotgun (WGS) entry which is preliminary data.</text>
</comment>
<name>A0A8K0DEA3_IGNLU</name>
<dbReference type="Gene3D" id="3.90.1200.10">
    <property type="match status" value="1"/>
</dbReference>
<accession>A0A8K0DEA3</accession>
<evidence type="ECO:0008006" key="3">
    <source>
        <dbReference type="Google" id="ProtNLM"/>
    </source>
</evidence>
<dbReference type="SUPFAM" id="SSF56112">
    <property type="entry name" value="Protein kinase-like (PK-like)"/>
    <property type="match status" value="1"/>
</dbReference>
<feature type="non-terminal residue" evidence="1">
    <location>
        <position position="1"/>
    </location>
</feature>